<gene>
    <name evidence="3" type="ORF">LTR77_001716</name>
</gene>
<comment type="caution">
    <text evidence="3">The sequence shown here is derived from an EMBL/GenBank/DDBJ whole genome shotgun (WGS) entry which is preliminary data.</text>
</comment>
<dbReference type="AlphaFoldDB" id="A0AAV9PQR9"/>
<evidence type="ECO:0000256" key="2">
    <source>
        <dbReference type="SAM" id="MobiDB-lite"/>
    </source>
</evidence>
<feature type="region of interest" description="Disordered" evidence="2">
    <location>
        <begin position="303"/>
        <end position="328"/>
    </location>
</feature>
<evidence type="ECO:0000313" key="4">
    <source>
        <dbReference type="Proteomes" id="UP001337655"/>
    </source>
</evidence>
<feature type="compositionally biased region" description="Polar residues" evidence="2">
    <location>
        <begin position="315"/>
        <end position="328"/>
    </location>
</feature>
<evidence type="ECO:0000313" key="3">
    <source>
        <dbReference type="EMBL" id="KAK5174634.1"/>
    </source>
</evidence>
<dbReference type="GeneID" id="89923063"/>
<evidence type="ECO:0000256" key="1">
    <source>
        <dbReference type="SAM" id="Coils"/>
    </source>
</evidence>
<protein>
    <submittedName>
        <fullName evidence="3">Uncharacterized protein</fullName>
    </submittedName>
</protein>
<keyword evidence="4" id="KW-1185">Reference proteome</keyword>
<feature type="region of interest" description="Disordered" evidence="2">
    <location>
        <begin position="1"/>
        <end position="23"/>
    </location>
</feature>
<dbReference type="Proteomes" id="UP001337655">
    <property type="component" value="Unassembled WGS sequence"/>
</dbReference>
<sequence length="328" mass="36685">MATNDHYRVNKDTSARKNSPGLGMVHSDIRLAAKAAGEEAQRQAYLAAFEAGCEAQIVQAKAECSEQIEALKVSHSMANAEYKASFEAERAGFETEKKSFEAEKKKFEAATDKIEKDKVASNKEAVAKVKGDLQKAIKLLTDERAKHAAEKAELDAEQTRANSKFTDMEAHVQAAWAEHAKRMTELENKHEGDIKSLNRKHNSQVAELKKQLLIGPNSWVPVRIKGRSLKERSFHARYSTTFKQVVYDFYQLLPKSYYGDFSLNGEVIKNHNRTLEQIGLIEGHVIEFDQGMAKEETKGYIPSSKHTLGGFPGPQTDQKQPARTSAFV</sequence>
<feature type="compositionally biased region" description="Basic and acidic residues" evidence="2">
    <location>
        <begin position="1"/>
        <end position="15"/>
    </location>
</feature>
<organism evidence="3 4">
    <name type="scientific">Saxophila tyrrhenica</name>
    <dbReference type="NCBI Taxonomy" id="1690608"/>
    <lineage>
        <taxon>Eukaryota</taxon>
        <taxon>Fungi</taxon>
        <taxon>Dikarya</taxon>
        <taxon>Ascomycota</taxon>
        <taxon>Pezizomycotina</taxon>
        <taxon>Dothideomycetes</taxon>
        <taxon>Dothideomycetidae</taxon>
        <taxon>Mycosphaerellales</taxon>
        <taxon>Extremaceae</taxon>
        <taxon>Saxophila</taxon>
    </lineage>
</organism>
<proteinExistence type="predicted"/>
<feature type="coiled-coil region" evidence="1">
    <location>
        <begin position="83"/>
        <end position="157"/>
    </location>
</feature>
<reference evidence="3 4" key="1">
    <citation type="submission" date="2023-08" db="EMBL/GenBank/DDBJ databases">
        <title>Black Yeasts Isolated from many extreme environments.</title>
        <authorList>
            <person name="Coleine C."/>
            <person name="Stajich J.E."/>
            <person name="Selbmann L."/>
        </authorList>
    </citation>
    <scope>NUCLEOTIDE SEQUENCE [LARGE SCALE GENOMIC DNA]</scope>
    <source>
        <strain evidence="3 4">CCFEE 5935</strain>
    </source>
</reference>
<dbReference type="RefSeq" id="XP_064663303.1">
    <property type="nucleotide sequence ID" value="XM_064798976.1"/>
</dbReference>
<name>A0AAV9PQR9_9PEZI</name>
<dbReference type="EMBL" id="JAVRRT010000002">
    <property type="protein sequence ID" value="KAK5174634.1"/>
    <property type="molecule type" value="Genomic_DNA"/>
</dbReference>
<accession>A0AAV9PQR9</accession>
<keyword evidence="1" id="KW-0175">Coiled coil</keyword>